<gene>
    <name evidence="1" type="ORF">BSAL_60015</name>
</gene>
<evidence type="ECO:0000313" key="2">
    <source>
        <dbReference type="Proteomes" id="UP000051952"/>
    </source>
</evidence>
<keyword evidence="1" id="KW-0472">Membrane</keyword>
<feature type="non-terminal residue" evidence="1">
    <location>
        <position position="408"/>
    </location>
</feature>
<name>A0A0S4IQ71_BODSA</name>
<dbReference type="EMBL" id="CYKH01000262">
    <property type="protein sequence ID" value="CUF19448.1"/>
    <property type="molecule type" value="Genomic_DNA"/>
</dbReference>
<dbReference type="AlphaFoldDB" id="A0A0S4IQ71"/>
<protein>
    <submittedName>
        <fullName evidence="1">Transmembrane protein, putative</fullName>
    </submittedName>
</protein>
<sequence>MQVSIKVVVATLIAVVALCALLLAFTPLVYFAHNEAMSFVLEAAEGAADQAQYVLNSKLNALRKLGDVLHKAAQRSDLIAELQPWQLVQWAGATAVAQDWSVLLFRPDNRGFIVTAYKTVGAGGVSIPGYVYLVNLSNPGTSVLSGFFGLHAPHTPFNQTSAPWIVGVTTLRYSTQPVGVILIQANRPLSAEWIGVTALRPTTTSVFALLTYGGPVHAGDDPSNPQYLAVSMRSTAFSNYMKNMSVSSSGSIILFDLVTRSLVAGSITDSSAIFTNNGTTPQLNLLRNLQDPKVASVLHAEYSDDQGEATGDSGLHMITTCATPCTFVFWPHSNTLRSGPFSSVFNIDVLVRSFVVVRVLQVSGSDDPDAEVSSSAAMNLRLMATVPSDDVVGAWINATHESLLFSVA</sequence>
<keyword evidence="2" id="KW-1185">Reference proteome</keyword>
<dbReference type="Proteomes" id="UP000051952">
    <property type="component" value="Unassembled WGS sequence"/>
</dbReference>
<dbReference type="VEuPathDB" id="TriTrypDB:BSAL_60015"/>
<proteinExistence type="predicted"/>
<reference evidence="2" key="1">
    <citation type="submission" date="2015-09" db="EMBL/GenBank/DDBJ databases">
        <authorList>
            <consortium name="Pathogen Informatics"/>
        </authorList>
    </citation>
    <scope>NUCLEOTIDE SEQUENCE [LARGE SCALE GENOMIC DNA]</scope>
    <source>
        <strain evidence="2">Lake Konstanz</strain>
    </source>
</reference>
<organism evidence="1 2">
    <name type="scientific">Bodo saltans</name>
    <name type="common">Flagellated protozoan</name>
    <dbReference type="NCBI Taxonomy" id="75058"/>
    <lineage>
        <taxon>Eukaryota</taxon>
        <taxon>Discoba</taxon>
        <taxon>Euglenozoa</taxon>
        <taxon>Kinetoplastea</taxon>
        <taxon>Metakinetoplastina</taxon>
        <taxon>Eubodonida</taxon>
        <taxon>Bodonidae</taxon>
        <taxon>Bodo</taxon>
    </lineage>
</organism>
<evidence type="ECO:0000313" key="1">
    <source>
        <dbReference type="EMBL" id="CUF19448.1"/>
    </source>
</evidence>
<keyword evidence="1" id="KW-0812">Transmembrane</keyword>
<accession>A0A0S4IQ71</accession>